<dbReference type="SUPFAM" id="SSF49452">
    <property type="entry name" value="Starch-binding domain-like"/>
    <property type="match status" value="1"/>
</dbReference>
<dbReference type="InterPro" id="IPR029413">
    <property type="entry name" value="RG-lyase_II"/>
</dbReference>
<dbReference type="PANTHER" id="PTHR32018">
    <property type="entry name" value="RHAMNOGALACTURONATE LYASE FAMILY PROTEIN"/>
    <property type="match status" value="1"/>
</dbReference>
<dbReference type="PANTHER" id="PTHR32018:SF1">
    <property type="entry name" value="RHAMNOGALACTURONAN ENDOLYASE"/>
    <property type="match status" value="1"/>
</dbReference>
<reference evidence="2 3" key="1">
    <citation type="submission" date="2019-03" db="EMBL/GenBank/DDBJ databases">
        <title>Single cell metagenomics reveals metabolic interactions within the superorganism composed of flagellate Streblomastix strix and complex community of Bacteroidetes bacteria on its surface.</title>
        <authorList>
            <person name="Treitli S.C."/>
            <person name="Kolisko M."/>
            <person name="Husnik F."/>
            <person name="Keeling P."/>
            <person name="Hampl V."/>
        </authorList>
    </citation>
    <scope>NUCLEOTIDE SEQUENCE [LARGE SCALE GENOMIC DNA]</scope>
    <source>
        <strain evidence="2">St1</strain>
    </source>
</reference>
<dbReference type="GO" id="GO:0016829">
    <property type="term" value="F:lyase activity"/>
    <property type="evidence" value="ECO:0007669"/>
    <property type="project" value="UniProtKB-KW"/>
</dbReference>
<dbReference type="EC" id="4.2.2.-" evidence="2"/>
<name>A0A5M8NSK4_9BACT</name>
<organism evidence="2 3">
    <name type="scientific">Candidatus Ordinivivax streblomastigis</name>
    <dbReference type="NCBI Taxonomy" id="2540710"/>
    <lineage>
        <taxon>Bacteria</taxon>
        <taxon>Pseudomonadati</taxon>
        <taxon>Bacteroidota</taxon>
        <taxon>Bacteroidia</taxon>
        <taxon>Bacteroidales</taxon>
        <taxon>Candidatus Ordinivivax</taxon>
    </lineage>
</organism>
<dbReference type="InterPro" id="IPR013784">
    <property type="entry name" value="Carb-bd-like_fold"/>
</dbReference>
<dbReference type="GO" id="GO:0030246">
    <property type="term" value="F:carbohydrate binding"/>
    <property type="evidence" value="ECO:0007669"/>
    <property type="project" value="InterPro"/>
</dbReference>
<dbReference type="EMBL" id="SNRX01000230">
    <property type="protein sequence ID" value="KAA6299800.1"/>
    <property type="molecule type" value="Genomic_DNA"/>
</dbReference>
<feature type="non-terminal residue" evidence="2">
    <location>
        <position position="486"/>
    </location>
</feature>
<proteinExistence type="predicted"/>
<evidence type="ECO:0000313" key="2">
    <source>
        <dbReference type="EMBL" id="KAA6299800.1"/>
    </source>
</evidence>
<dbReference type="InterPro" id="IPR051850">
    <property type="entry name" value="Polysacch_Lyase_4"/>
</dbReference>
<dbReference type="Pfam" id="PF06045">
    <property type="entry name" value="Rhamnogal_lyase"/>
    <property type="match status" value="1"/>
</dbReference>
<dbReference type="AlphaFoldDB" id="A0A5M8NSK4"/>
<dbReference type="Proteomes" id="UP000324575">
    <property type="component" value="Unassembled WGS sequence"/>
</dbReference>
<dbReference type="Pfam" id="PF14686">
    <property type="entry name" value="fn3_3"/>
    <property type="match status" value="1"/>
</dbReference>
<accession>A0A5M8NSK4</accession>
<evidence type="ECO:0000313" key="3">
    <source>
        <dbReference type="Proteomes" id="UP000324575"/>
    </source>
</evidence>
<feature type="domain" description="Rhamnogalacturonan lyase" evidence="1">
    <location>
        <begin position="389"/>
        <end position="447"/>
    </location>
</feature>
<sequence length="486" mass="53912">MTVTCFIVFTSCATAPVTLTEDVETYTMDNGIVSVRISKVTGDLVSFRYNGLEMFATTLSPDFHPEAKGDTPSDNPNWNDPSISGRAHGYWSHDVMGVRGSIPAIPSITIDPKTNGGKIAEISIKAISKDRKMGTGPGTNASEGNLAIDIELRYTLEQGASGVYTYSIFDHNSNYPLGQFGEARYCAKLASFFDWMSVDTLVDFYYPKDHNAGDKYVYTAIQSENPAFGWSSTTKNVGLFFINPSMEYMSGGPSKVEFMGHRDTNAEAAPCALNYWRSSHYGGAEANIAEGEEWNKVVGPFFIYANSGNDHVAIYADAKKRATIETAKWPYEWVKGVDYPLISERAAIKGELVLEDQGVESGKFSNLTVGLTHPAYVSPRPNPFPEVITNWQRDAKFYQFWTKGNTDGTFEINKVRPGNYTLYAFTDGVLGEFTKADVIVENGKPIDLGKLVWTPVRKGKQLWEIGIPNRNASEFFKAEERRDPEI</sequence>
<gene>
    <name evidence="2" type="ORF">EZS26_004061</name>
</gene>
<dbReference type="CDD" id="cd10316">
    <property type="entry name" value="RGL4_M"/>
    <property type="match status" value="1"/>
</dbReference>
<protein>
    <submittedName>
        <fullName evidence="2">Rhamnogalacturonate lyase</fullName>
        <ecNumber evidence="2">4.2.2.-</ecNumber>
    </submittedName>
</protein>
<dbReference type="InterPro" id="IPR010325">
    <property type="entry name" value="Rhamnogal_lyase"/>
</dbReference>
<keyword evidence="2" id="KW-0456">Lyase</keyword>
<comment type="caution">
    <text evidence="2">The sequence shown here is derived from an EMBL/GenBank/DDBJ whole genome shotgun (WGS) entry which is preliminary data.</text>
</comment>
<dbReference type="Gene3D" id="2.60.40.1120">
    <property type="entry name" value="Carboxypeptidase-like, regulatory domain"/>
    <property type="match status" value="1"/>
</dbReference>
<evidence type="ECO:0000259" key="1">
    <source>
        <dbReference type="Pfam" id="PF14686"/>
    </source>
</evidence>